<organism evidence="1 2">
    <name type="scientific">Neolentinus lepideus HHB14362 ss-1</name>
    <dbReference type="NCBI Taxonomy" id="1314782"/>
    <lineage>
        <taxon>Eukaryota</taxon>
        <taxon>Fungi</taxon>
        <taxon>Dikarya</taxon>
        <taxon>Basidiomycota</taxon>
        <taxon>Agaricomycotina</taxon>
        <taxon>Agaricomycetes</taxon>
        <taxon>Gloeophyllales</taxon>
        <taxon>Gloeophyllaceae</taxon>
        <taxon>Neolentinus</taxon>
    </lineage>
</organism>
<dbReference type="STRING" id="1314782.A0A165MAQ0"/>
<name>A0A165MAQ0_9AGAM</name>
<dbReference type="InParanoid" id="A0A165MAQ0"/>
<evidence type="ECO:0000313" key="1">
    <source>
        <dbReference type="EMBL" id="KZT18106.1"/>
    </source>
</evidence>
<accession>A0A165MAQ0</accession>
<gene>
    <name evidence="1" type="ORF">NEOLEDRAFT_1246600</name>
</gene>
<dbReference type="OrthoDB" id="5424209at2759"/>
<keyword evidence="2" id="KW-1185">Reference proteome</keyword>
<dbReference type="AlphaFoldDB" id="A0A165MAQ0"/>
<proteinExistence type="predicted"/>
<reference evidence="1 2" key="1">
    <citation type="journal article" date="2016" name="Mol. Biol. Evol.">
        <title>Comparative Genomics of Early-Diverging Mushroom-Forming Fungi Provides Insights into the Origins of Lignocellulose Decay Capabilities.</title>
        <authorList>
            <person name="Nagy L.G."/>
            <person name="Riley R."/>
            <person name="Tritt A."/>
            <person name="Adam C."/>
            <person name="Daum C."/>
            <person name="Floudas D."/>
            <person name="Sun H."/>
            <person name="Yadav J.S."/>
            <person name="Pangilinan J."/>
            <person name="Larsson K.H."/>
            <person name="Matsuura K."/>
            <person name="Barry K."/>
            <person name="Labutti K."/>
            <person name="Kuo R."/>
            <person name="Ohm R.A."/>
            <person name="Bhattacharya S.S."/>
            <person name="Shirouzu T."/>
            <person name="Yoshinaga Y."/>
            <person name="Martin F.M."/>
            <person name="Grigoriev I.V."/>
            <person name="Hibbett D.S."/>
        </authorList>
    </citation>
    <scope>NUCLEOTIDE SEQUENCE [LARGE SCALE GENOMIC DNA]</scope>
    <source>
        <strain evidence="1 2">HHB14362 ss-1</strain>
    </source>
</reference>
<protein>
    <submittedName>
        <fullName evidence="1">Uncharacterized protein</fullName>
    </submittedName>
</protein>
<dbReference type="Proteomes" id="UP000076761">
    <property type="component" value="Unassembled WGS sequence"/>
</dbReference>
<sequence>MSGTTLDDSPPPISIDEAEMYYYGLLPQPRLVARTGINTAMWEAPTGAEAYYRPKVLRIAGEHGIETSWEQEIAPKIHDILEVKHVDWSSIDRLCRRVLRSISHLDRNQLAIEVELRVSDIIRSAGPPLLEPGLDTDPTADVREPFTSTLDIAVCSQRFPQTEGTASLFLRDGNDARKLLLLTARHVVFPDDSAHEYNFTSEYRRGILVLSSKSFERPLQAIDEKIKGQDITFDYRQRRFNMLEGEEDTRFIKDQFYKEILSHWATEDNRILDHAIFFPPIAVGDDPEAFTQDVAVIDVDPSKVDPSTFKGNFVNLGNKFAPEVLTRTMHPNAKNSRNFSFPGDRLFRLSGTIGVDEMRKPTMYDQYGERCILVLKKGKTTGLTVGRANTIVSYTRQYFGNKTFIAKEWSILSFDKGPGAFSDKGDSGAVVVDDWRVVLKTIQSHKPLAKVYIRSAQSA</sequence>
<evidence type="ECO:0000313" key="2">
    <source>
        <dbReference type="Proteomes" id="UP000076761"/>
    </source>
</evidence>
<dbReference type="EMBL" id="KV425709">
    <property type="protein sequence ID" value="KZT18106.1"/>
    <property type="molecule type" value="Genomic_DNA"/>
</dbReference>